<comment type="caution">
    <text evidence="2">The sequence shown here is derived from an EMBL/GenBank/DDBJ whole genome shotgun (WGS) entry which is preliminary data.</text>
</comment>
<gene>
    <name evidence="2" type="ORF">PPACK8108_LOCUS5470</name>
</gene>
<dbReference type="EMBL" id="CALTRL010001059">
    <property type="protein sequence ID" value="CAH7670741.1"/>
    <property type="molecule type" value="Genomic_DNA"/>
</dbReference>
<keyword evidence="3" id="KW-1185">Reference proteome</keyword>
<dbReference type="Proteomes" id="UP001153365">
    <property type="component" value="Unassembled WGS sequence"/>
</dbReference>
<evidence type="ECO:0000313" key="2">
    <source>
        <dbReference type="EMBL" id="CAH7670741.1"/>
    </source>
</evidence>
<protein>
    <submittedName>
        <fullName evidence="2">Expressed protein</fullName>
    </submittedName>
</protein>
<reference evidence="2" key="1">
    <citation type="submission" date="2022-06" db="EMBL/GenBank/DDBJ databases">
        <authorList>
            <consortium name="SYNGENTA / RWTH Aachen University"/>
        </authorList>
    </citation>
    <scope>NUCLEOTIDE SEQUENCE</scope>
</reference>
<keyword evidence="1" id="KW-1133">Transmembrane helix</keyword>
<proteinExistence type="predicted"/>
<feature type="transmembrane region" description="Helical" evidence="1">
    <location>
        <begin position="63"/>
        <end position="87"/>
    </location>
</feature>
<name>A0AAV0ART5_PHAPC</name>
<evidence type="ECO:0000256" key="1">
    <source>
        <dbReference type="SAM" id="Phobius"/>
    </source>
</evidence>
<keyword evidence="1" id="KW-0812">Transmembrane</keyword>
<accession>A0AAV0ART5</accession>
<keyword evidence="1" id="KW-0472">Membrane</keyword>
<sequence length="89" mass="10730">MLFHMVYFLHLFCLSLAIYLAIFSLWNVAEAAFFIYSEILYYQISCSNQLRFQQELFYLKENFFLFLLATHNHGFISDLPILLILLYTR</sequence>
<organism evidence="2 3">
    <name type="scientific">Phakopsora pachyrhizi</name>
    <name type="common">Asian soybean rust disease fungus</name>
    <dbReference type="NCBI Taxonomy" id="170000"/>
    <lineage>
        <taxon>Eukaryota</taxon>
        <taxon>Fungi</taxon>
        <taxon>Dikarya</taxon>
        <taxon>Basidiomycota</taxon>
        <taxon>Pucciniomycotina</taxon>
        <taxon>Pucciniomycetes</taxon>
        <taxon>Pucciniales</taxon>
        <taxon>Phakopsoraceae</taxon>
        <taxon>Phakopsora</taxon>
    </lineage>
</organism>
<evidence type="ECO:0000313" key="3">
    <source>
        <dbReference type="Proteomes" id="UP001153365"/>
    </source>
</evidence>
<dbReference type="AlphaFoldDB" id="A0AAV0ART5"/>